<comment type="caution">
    <text evidence="2">The sequence shown here is derived from an EMBL/GenBank/DDBJ whole genome shotgun (WGS) entry which is preliminary data.</text>
</comment>
<evidence type="ECO:0000313" key="2">
    <source>
        <dbReference type="EMBL" id="KAK9266930.1"/>
    </source>
</evidence>
<organism evidence="2 3">
    <name type="scientific">Liquidambar formosana</name>
    <name type="common">Formosan gum</name>
    <dbReference type="NCBI Taxonomy" id="63359"/>
    <lineage>
        <taxon>Eukaryota</taxon>
        <taxon>Viridiplantae</taxon>
        <taxon>Streptophyta</taxon>
        <taxon>Embryophyta</taxon>
        <taxon>Tracheophyta</taxon>
        <taxon>Spermatophyta</taxon>
        <taxon>Magnoliopsida</taxon>
        <taxon>eudicotyledons</taxon>
        <taxon>Gunneridae</taxon>
        <taxon>Pentapetalae</taxon>
        <taxon>Saxifragales</taxon>
        <taxon>Altingiaceae</taxon>
        <taxon>Liquidambar</taxon>
    </lineage>
</organism>
<sequence length="72" mass="7770">MLSILRVGAMDDLAGSGPPNKASKEPFGKSLYHQEYWSSVSADALGNFIIGCTYRKGTPKELELADQPPEKG</sequence>
<dbReference type="EMBL" id="JBBPBK010000048">
    <property type="protein sequence ID" value="KAK9266930.1"/>
    <property type="molecule type" value="Genomic_DNA"/>
</dbReference>
<dbReference type="AlphaFoldDB" id="A0AAP0N885"/>
<gene>
    <name evidence="2" type="ORF">L1049_027189</name>
</gene>
<evidence type="ECO:0000256" key="1">
    <source>
        <dbReference type="SAM" id="MobiDB-lite"/>
    </source>
</evidence>
<proteinExistence type="predicted"/>
<dbReference type="Proteomes" id="UP001415857">
    <property type="component" value="Unassembled WGS sequence"/>
</dbReference>
<name>A0AAP0N885_LIQFO</name>
<accession>A0AAP0N885</accession>
<keyword evidence="3" id="KW-1185">Reference proteome</keyword>
<feature type="region of interest" description="Disordered" evidence="1">
    <location>
        <begin position="1"/>
        <end position="26"/>
    </location>
</feature>
<reference evidence="2 3" key="1">
    <citation type="journal article" date="2024" name="Plant J.">
        <title>Genome sequences and population genomics reveal climatic adaptation and genomic divergence between two closely related sweetgum species.</title>
        <authorList>
            <person name="Xu W.Q."/>
            <person name="Ren C.Q."/>
            <person name="Zhang X.Y."/>
            <person name="Comes H.P."/>
            <person name="Liu X.H."/>
            <person name="Li Y.G."/>
            <person name="Kettle C.J."/>
            <person name="Jalonen R."/>
            <person name="Gaisberger H."/>
            <person name="Ma Y.Z."/>
            <person name="Qiu Y.X."/>
        </authorList>
    </citation>
    <scope>NUCLEOTIDE SEQUENCE [LARGE SCALE GENOMIC DNA]</scope>
    <source>
        <strain evidence="2">Hangzhou</strain>
    </source>
</reference>
<evidence type="ECO:0000313" key="3">
    <source>
        <dbReference type="Proteomes" id="UP001415857"/>
    </source>
</evidence>
<protein>
    <submittedName>
        <fullName evidence="2">Uncharacterized protein</fullName>
    </submittedName>
</protein>